<keyword evidence="3" id="KW-1185">Reference proteome</keyword>
<dbReference type="SUPFAM" id="SSF51182">
    <property type="entry name" value="RmlC-like cupins"/>
    <property type="match status" value="1"/>
</dbReference>
<dbReference type="InterPro" id="IPR011051">
    <property type="entry name" value="RmlC_Cupin_sf"/>
</dbReference>
<name>A0A9P5NSW5_GYMJU</name>
<evidence type="ECO:0000313" key="3">
    <source>
        <dbReference type="Proteomes" id="UP000724874"/>
    </source>
</evidence>
<evidence type="ECO:0000313" key="2">
    <source>
        <dbReference type="EMBL" id="KAF8905545.1"/>
    </source>
</evidence>
<feature type="compositionally biased region" description="Basic and acidic residues" evidence="1">
    <location>
        <begin position="78"/>
        <end position="88"/>
    </location>
</feature>
<dbReference type="Gene3D" id="2.60.120.10">
    <property type="entry name" value="Jelly Rolls"/>
    <property type="match status" value="1"/>
</dbReference>
<dbReference type="CDD" id="cd02231">
    <property type="entry name" value="cupin_BLL6423-like"/>
    <property type="match status" value="1"/>
</dbReference>
<proteinExistence type="predicted"/>
<dbReference type="PANTHER" id="PTHR36156">
    <property type="entry name" value="SLR2101 PROTEIN"/>
    <property type="match status" value="1"/>
</dbReference>
<accession>A0A9P5NSW5</accession>
<dbReference type="PANTHER" id="PTHR36156:SF2">
    <property type="entry name" value="CUPIN TYPE-2 DOMAIN-CONTAINING PROTEIN"/>
    <property type="match status" value="1"/>
</dbReference>
<protein>
    <submittedName>
        <fullName evidence="2">Uncharacterized protein</fullName>
    </submittedName>
</protein>
<sequence>MPDPIFFSLHPLRRIVTAHDNNGNSIIQSDTELPSEVGASLHAVYGLLIRLQEMRQVNGAQSASIWVTTDSIPTGDNNRSDDGGKRGIDNPSNLDLVHPTGTNLRSTDLAPRAITPMHRTCSLDYNILVLGEVILINEDGTEKHLKNPGDVVIQKGTMHAWRNPSEEKWARWITVLIAADPVLVDGKLLDPEFLH</sequence>
<evidence type="ECO:0000256" key="1">
    <source>
        <dbReference type="SAM" id="MobiDB-lite"/>
    </source>
</evidence>
<gene>
    <name evidence="2" type="ORF">CPB84DRAFT_1676512</name>
</gene>
<dbReference type="Gene3D" id="2.20.70.150">
    <property type="match status" value="1"/>
</dbReference>
<feature type="region of interest" description="Disordered" evidence="1">
    <location>
        <begin position="70"/>
        <end position="94"/>
    </location>
</feature>
<dbReference type="InterPro" id="IPR047142">
    <property type="entry name" value="OryJ/VirC-like"/>
</dbReference>
<dbReference type="AlphaFoldDB" id="A0A9P5NSW5"/>
<dbReference type="OrthoDB" id="5840532at2759"/>
<reference evidence="2" key="1">
    <citation type="submission" date="2020-11" db="EMBL/GenBank/DDBJ databases">
        <authorList>
            <consortium name="DOE Joint Genome Institute"/>
            <person name="Ahrendt S."/>
            <person name="Riley R."/>
            <person name="Andreopoulos W."/>
            <person name="LaButti K."/>
            <person name="Pangilinan J."/>
            <person name="Ruiz-duenas F.J."/>
            <person name="Barrasa J.M."/>
            <person name="Sanchez-Garcia M."/>
            <person name="Camarero S."/>
            <person name="Miyauchi S."/>
            <person name="Serrano A."/>
            <person name="Linde D."/>
            <person name="Babiker R."/>
            <person name="Drula E."/>
            <person name="Ayuso-Fernandez I."/>
            <person name="Pacheco R."/>
            <person name="Padilla G."/>
            <person name="Ferreira P."/>
            <person name="Barriuso J."/>
            <person name="Kellner H."/>
            <person name="Castanera R."/>
            <person name="Alfaro M."/>
            <person name="Ramirez L."/>
            <person name="Pisabarro A.G."/>
            <person name="Kuo A."/>
            <person name="Tritt A."/>
            <person name="Lipzen A."/>
            <person name="He G."/>
            <person name="Yan M."/>
            <person name="Ng V."/>
            <person name="Cullen D."/>
            <person name="Martin F."/>
            <person name="Rosso M.-N."/>
            <person name="Henrissat B."/>
            <person name="Hibbett D."/>
            <person name="Martinez A.T."/>
            <person name="Grigoriev I.V."/>
        </authorList>
    </citation>
    <scope>NUCLEOTIDE SEQUENCE</scope>
    <source>
        <strain evidence="2">AH 44721</strain>
    </source>
</reference>
<organism evidence="2 3">
    <name type="scientific">Gymnopilus junonius</name>
    <name type="common">Spectacular rustgill mushroom</name>
    <name type="synonym">Gymnopilus spectabilis subsp. junonius</name>
    <dbReference type="NCBI Taxonomy" id="109634"/>
    <lineage>
        <taxon>Eukaryota</taxon>
        <taxon>Fungi</taxon>
        <taxon>Dikarya</taxon>
        <taxon>Basidiomycota</taxon>
        <taxon>Agaricomycotina</taxon>
        <taxon>Agaricomycetes</taxon>
        <taxon>Agaricomycetidae</taxon>
        <taxon>Agaricales</taxon>
        <taxon>Agaricineae</taxon>
        <taxon>Hymenogastraceae</taxon>
        <taxon>Gymnopilus</taxon>
    </lineage>
</organism>
<comment type="caution">
    <text evidence="2">The sequence shown here is derived from an EMBL/GenBank/DDBJ whole genome shotgun (WGS) entry which is preliminary data.</text>
</comment>
<dbReference type="EMBL" id="JADNYJ010000022">
    <property type="protein sequence ID" value="KAF8905545.1"/>
    <property type="molecule type" value="Genomic_DNA"/>
</dbReference>
<dbReference type="Proteomes" id="UP000724874">
    <property type="component" value="Unassembled WGS sequence"/>
</dbReference>
<dbReference type="InterPro" id="IPR014710">
    <property type="entry name" value="RmlC-like_jellyroll"/>
</dbReference>